<sequence>MTISMNSHNSFSSAATTIPNLGSNPIAAIAPFPNMFLDSKVLSSPAMPSWVQSKIPTLPFPPMISKLKINFGYYCYLFDTKINHLGPNMHLFFGMAPPVYDTFCNAHDIIMELVLSIVL</sequence>
<accession>A0A9Q3PN08</accession>
<name>A0A9Q3PN08_9BASI</name>
<protein>
    <submittedName>
        <fullName evidence="1">Uncharacterized protein</fullName>
    </submittedName>
</protein>
<dbReference type="EMBL" id="AVOT02080180">
    <property type="protein sequence ID" value="MBW0567080.1"/>
    <property type="molecule type" value="Genomic_DNA"/>
</dbReference>
<dbReference type="AlphaFoldDB" id="A0A9Q3PN08"/>
<evidence type="ECO:0000313" key="1">
    <source>
        <dbReference type="EMBL" id="MBW0567080.1"/>
    </source>
</evidence>
<evidence type="ECO:0000313" key="2">
    <source>
        <dbReference type="Proteomes" id="UP000765509"/>
    </source>
</evidence>
<comment type="caution">
    <text evidence="1">The sequence shown here is derived from an EMBL/GenBank/DDBJ whole genome shotgun (WGS) entry which is preliminary data.</text>
</comment>
<proteinExistence type="predicted"/>
<keyword evidence="2" id="KW-1185">Reference proteome</keyword>
<dbReference type="Proteomes" id="UP000765509">
    <property type="component" value="Unassembled WGS sequence"/>
</dbReference>
<gene>
    <name evidence="1" type="ORF">O181_106795</name>
</gene>
<reference evidence="1" key="1">
    <citation type="submission" date="2021-03" db="EMBL/GenBank/DDBJ databases">
        <title>Draft genome sequence of rust myrtle Austropuccinia psidii MF-1, a brazilian biotype.</title>
        <authorList>
            <person name="Quecine M.C."/>
            <person name="Pachon D.M.R."/>
            <person name="Bonatelli M.L."/>
            <person name="Correr F.H."/>
            <person name="Franceschini L.M."/>
            <person name="Leite T.F."/>
            <person name="Margarido G.R.A."/>
            <person name="Almeida C.A."/>
            <person name="Ferrarezi J.A."/>
            <person name="Labate C.A."/>
        </authorList>
    </citation>
    <scope>NUCLEOTIDE SEQUENCE</scope>
    <source>
        <strain evidence="1">MF-1</strain>
    </source>
</reference>
<organism evidence="1 2">
    <name type="scientific">Austropuccinia psidii MF-1</name>
    <dbReference type="NCBI Taxonomy" id="1389203"/>
    <lineage>
        <taxon>Eukaryota</taxon>
        <taxon>Fungi</taxon>
        <taxon>Dikarya</taxon>
        <taxon>Basidiomycota</taxon>
        <taxon>Pucciniomycotina</taxon>
        <taxon>Pucciniomycetes</taxon>
        <taxon>Pucciniales</taxon>
        <taxon>Sphaerophragmiaceae</taxon>
        <taxon>Austropuccinia</taxon>
    </lineage>
</organism>